<dbReference type="InterPro" id="IPR013096">
    <property type="entry name" value="Cupin_2"/>
</dbReference>
<reference evidence="2 3" key="1">
    <citation type="submission" date="2016-10" db="EMBL/GenBank/DDBJ databases">
        <authorList>
            <person name="de Groot N.N."/>
        </authorList>
    </citation>
    <scope>NUCLEOTIDE SEQUENCE [LARGE SCALE GENOMIC DNA]</scope>
    <source>
        <strain evidence="2 3">DSM 5885</strain>
    </source>
</reference>
<evidence type="ECO:0000259" key="1">
    <source>
        <dbReference type="Pfam" id="PF07883"/>
    </source>
</evidence>
<evidence type="ECO:0000313" key="3">
    <source>
        <dbReference type="Proteomes" id="UP000198607"/>
    </source>
</evidence>
<dbReference type="SUPFAM" id="SSF51182">
    <property type="entry name" value="RmlC-like cupins"/>
    <property type="match status" value="1"/>
</dbReference>
<proteinExistence type="predicted"/>
<sequence length="111" mass="12348">MAETYVAHPDESDRKEYPGALSFPIFNDLNTPISACSAMLNVFFGEEYPTPGVHDDHEGFYVISGYGKMKVDDAEYDLAPGCAMYAPAGVPHAIRKIGKDNLRVFIYHFPK</sequence>
<dbReference type="STRING" id="83767.SAMN05660652_03989"/>
<feature type="domain" description="Cupin type-2" evidence="1">
    <location>
        <begin position="49"/>
        <end position="105"/>
    </location>
</feature>
<gene>
    <name evidence="2" type="ORF">SAMN05660652_03989</name>
</gene>
<dbReference type="Pfam" id="PF07883">
    <property type="entry name" value="Cupin_2"/>
    <property type="match status" value="1"/>
</dbReference>
<organism evidence="2 3">
    <name type="scientific">Propionivibrio dicarboxylicus</name>
    <dbReference type="NCBI Taxonomy" id="83767"/>
    <lineage>
        <taxon>Bacteria</taxon>
        <taxon>Pseudomonadati</taxon>
        <taxon>Pseudomonadota</taxon>
        <taxon>Betaproteobacteria</taxon>
        <taxon>Rhodocyclales</taxon>
        <taxon>Rhodocyclaceae</taxon>
        <taxon>Propionivibrio</taxon>
    </lineage>
</organism>
<evidence type="ECO:0000313" key="2">
    <source>
        <dbReference type="EMBL" id="SDI75571.1"/>
    </source>
</evidence>
<dbReference type="InterPro" id="IPR011051">
    <property type="entry name" value="RmlC_Cupin_sf"/>
</dbReference>
<name>A0A1G8N5J5_9RHOO</name>
<dbReference type="EMBL" id="FNCY01000028">
    <property type="protein sequence ID" value="SDI75571.1"/>
    <property type="molecule type" value="Genomic_DNA"/>
</dbReference>
<dbReference type="AlphaFoldDB" id="A0A1G8N5J5"/>
<dbReference type="Proteomes" id="UP000198607">
    <property type="component" value="Unassembled WGS sequence"/>
</dbReference>
<dbReference type="InterPro" id="IPR014710">
    <property type="entry name" value="RmlC-like_jellyroll"/>
</dbReference>
<keyword evidence="3" id="KW-1185">Reference proteome</keyword>
<accession>A0A1G8N5J5</accession>
<dbReference type="RefSeq" id="WP_176785999.1">
    <property type="nucleotide sequence ID" value="NZ_FNCY01000028.1"/>
</dbReference>
<protein>
    <submittedName>
        <fullName evidence="2">Cupin domain-containing protein</fullName>
    </submittedName>
</protein>
<dbReference type="Gene3D" id="2.60.120.10">
    <property type="entry name" value="Jelly Rolls"/>
    <property type="match status" value="1"/>
</dbReference>